<dbReference type="Proteomes" id="UP001152300">
    <property type="component" value="Unassembled WGS sequence"/>
</dbReference>
<protein>
    <submittedName>
        <fullName evidence="2">Uncharacterized protein</fullName>
    </submittedName>
</protein>
<proteinExistence type="predicted"/>
<keyword evidence="3" id="KW-1185">Reference proteome</keyword>
<name>A0A9X0AZ96_9HELO</name>
<feature type="compositionally biased region" description="Polar residues" evidence="1">
    <location>
        <begin position="9"/>
        <end position="37"/>
    </location>
</feature>
<evidence type="ECO:0000256" key="1">
    <source>
        <dbReference type="SAM" id="MobiDB-lite"/>
    </source>
</evidence>
<feature type="compositionally biased region" description="Polar residues" evidence="1">
    <location>
        <begin position="59"/>
        <end position="71"/>
    </location>
</feature>
<organism evidence="2 3">
    <name type="scientific">Sclerotinia nivalis</name>
    <dbReference type="NCBI Taxonomy" id="352851"/>
    <lineage>
        <taxon>Eukaryota</taxon>
        <taxon>Fungi</taxon>
        <taxon>Dikarya</taxon>
        <taxon>Ascomycota</taxon>
        <taxon>Pezizomycotina</taxon>
        <taxon>Leotiomycetes</taxon>
        <taxon>Helotiales</taxon>
        <taxon>Sclerotiniaceae</taxon>
        <taxon>Sclerotinia</taxon>
    </lineage>
</organism>
<dbReference type="EMBL" id="JAPEIS010000001">
    <property type="protein sequence ID" value="KAJ8071676.1"/>
    <property type="molecule type" value="Genomic_DNA"/>
</dbReference>
<dbReference type="OrthoDB" id="3537742at2759"/>
<evidence type="ECO:0000313" key="3">
    <source>
        <dbReference type="Proteomes" id="UP001152300"/>
    </source>
</evidence>
<dbReference type="AlphaFoldDB" id="A0A9X0AZ96"/>
<sequence length="106" mass="11426">MSTNDNRHSTQQPSKARNGPSRTPQYSPKSAYSRQVSGGSGQAIPPPSYEETQRVWHNENYQSSDKNSTLSGAADVSDAEAKQPLVTDGFEGYTFTEPASSGNARS</sequence>
<feature type="compositionally biased region" description="Polar residues" evidence="1">
    <location>
        <begin position="97"/>
        <end position="106"/>
    </location>
</feature>
<feature type="region of interest" description="Disordered" evidence="1">
    <location>
        <begin position="1"/>
        <end position="106"/>
    </location>
</feature>
<reference evidence="2" key="1">
    <citation type="submission" date="2022-11" db="EMBL/GenBank/DDBJ databases">
        <title>Genome Resource of Sclerotinia nivalis Strain SnTB1, a Plant Pathogen Isolated from American Ginseng.</title>
        <authorList>
            <person name="Fan S."/>
        </authorList>
    </citation>
    <scope>NUCLEOTIDE SEQUENCE</scope>
    <source>
        <strain evidence="2">SnTB1</strain>
    </source>
</reference>
<comment type="caution">
    <text evidence="2">The sequence shown here is derived from an EMBL/GenBank/DDBJ whole genome shotgun (WGS) entry which is preliminary data.</text>
</comment>
<gene>
    <name evidence="2" type="ORF">OCU04_001995</name>
</gene>
<accession>A0A9X0AZ96</accession>
<evidence type="ECO:0000313" key="2">
    <source>
        <dbReference type="EMBL" id="KAJ8071676.1"/>
    </source>
</evidence>